<evidence type="ECO:0000256" key="3">
    <source>
        <dbReference type="ARBA" id="ARBA00023002"/>
    </source>
</evidence>
<gene>
    <name evidence="4" type="ORF">DSCW_00200</name>
</gene>
<keyword evidence="2" id="KW-0288">FMN</keyword>
<dbReference type="Proteomes" id="UP000427769">
    <property type="component" value="Chromosome"/>
</dbReference>
<dbReference type="RefSeq" id="WP_155301803.1">
    <property type="nucleotide sequence ID" value="NZ_AP021875.1"/>
</dbReference>
<evidence type="ECO:0000256" key="1">
    <source>
        <dbReference type="ARBA" id="ARBA00022630"/>
    </source>
</evidence>
<dbReference type="PANTHER" id="PTHR32332">
    <property type="entry name" value="2-NITROPROPANE DIOXYGENASE"/>
    <property type="match status" value="1"/>
</dbReference>
<keyword evidence="5" id="KW-1185">Reference proteome</keyword>
<reference evidence="4 5" key="1">
    <citation type="submission" date="2019-11" db="EMBL/GenBank/DDBJ databases">
        <title>Comparative genomics of hydrocarbon-degrading Desulfosarcina strains.</title>
        <authorList>
            <person name="Watanabe M."/>
            <person name="Kojima H."/>
            <person name="Fukui M."/>
        </authorList>
    </citation>
    <scope>NUCLEOTIDE SEQUENCE [LARGE SCALE GENOMIC DNA]</scope>
    <source>
        <strain evidence="4 5">PP31</strain>
    </source>
</reference>
<dbReference type="GO" id="GO:0018580">
    <property type="term" value="F:nitronate monooxygenase activity"/>
    <property type="evidence" value="ECO:0007669"/>
    <property type="project" value="InterPro"/>
</dbReference>
<proteinExistence type="predicted"/>
<dbReference type="PANTHER" id="PTHR32332:SF20">
    <property type="entry name" value="2-NITROPROPANE DIOXYGENASE-LIKE PROTEIN"/>
    <property type="match status" value="1"/>
</dbReference>
<evidence type="ECO:0000256" key="2">
    <source>
        <dbReference type="ARBA" id="ARBA00022643"/>
    </source>
</evidence>
<keyword evidence="4" id="KW-0223">Dioxygenase</keyword>
<sequence length="340" mass="37203">MLLDRFFEKGRQFLGCETPIMCGAMTWVSDPKLVSHMARCGGFGLLAGGNAPVEILREQIEETRSLTDKPFGVNLITIAPAYQEQLDMVCEMGCRVIVFAGSIPRENEIQRAKDSGASVICFAPTEQLALKLIKMGTDALILEGSEAGGHIGPVSLTVLIQQILFNVDTVPIFVAGGIATGRMMAHLLMMGAAGIQMGTRFVMSEECAVHPKFKETFRKAKARDAVATPQFDSRLPVIPVRALKNVGTSEFGRLQLDLLRKLDDSAIDRTEAQYEVERFWMGALKNAVVDGDMKNGSLMAGQSVGLADKILPLQGIFEELIDDAEKEMQRLAKRFTDTCN</sequence>
<keyword evidence="1" id="KW-0285">Flavoprotein</keyword>
<organism evidence="4 5">
    <name type="scientific">Desulfosarcina widdelii</name>
    <dbReference type="NCBI Taxonomy" id="947919"/>
    <lineage>
        <taxon>Bacteria</taxon>
        <taxon>Pseudomonadati</taxon>
        <taxon>Thermodesulfobacteriota</taxon>
        <taxon>Desulfobacteria</taxon>
        <taxon>Desulfobacterales</taxon>
        <taxon>Desulfosarcinaceae</taxon>
        <taxon>Desulfosarcina</taxon>
    </lineage>
</organism>
<dbReference type="EMBL" id="AP021875">
    <property type="protein sequence ID" value="BBO72603.1"/>
    <property type="molecule type" value="Genomic_DNA"/>
</dbReference>
<dbReference type="SUPFAM" id="SSF51412">
    <property type="entry name" value="Inosine monophosphate dehydrogenase (IMPDH)"/>
    <property type="match status" value="1"/>
</dbReference>
<dbReference type="KEGG" id="dwd:DSCW_00200"/>
<dbReference type="Pfam" id="PF03060">
    <property type="entry name" value="NMO"/>
    <property type="match status" value="1"/>
</dbReference>
<dbReference type="InterPro" id="IPR013785">
    <property type="entry name" value="Aldolase_TIM"/>
</dbReference>
<keyword evidence="3" id="KW-0560">Oxidoreductase</keyword>
<dbReference type="CDD" id="cd04730">
    <property type="entry name" value="NPD_like"/>
    <property type="match status" value="1"/>
</dbReference>
<protein>
    <submittedName>
        <fullName evidence="4">2-nitropropane dioxygenase</fullName>
    </submittedName>
</protein>
<evidence type="ECO:0000313" key="5">
    <source>
        <dbReference type="Proteomes" id="UP000427769"/>
    </source>
</evidence>
<dbReference type="OrthoDB" id="9778912at2"/>
<dbReference type="AlphaFoldDB" id="A0A5K7YXD2"/>
<accession>A0A5K7YXD2</accession>
<dbReference type="GO" id="GO:0051213">
    <property type="term" value="F:dioxygenase activity"/>
    <property type="evidence" value="ECO:0007669"/>
    <property type="project" value="UniProtKB-KW"/>
</dbReference>
<dbReference type="Gene3D" id="3.20.20.70">
    <property type="entry name" value="Aldolase class I"/>
    <property type="match status" value="1"/>
</dbReference>
<dbReference type="InterPro" id="IPR004136">
    <property type="entry name" value="NMO"/>
</dbReference>
<evidence type="ECO:0000313" key="4">
    <source>
        <dbReference type="EMBL" id="BBO72603.1"/>
    </source>
</evidence>
<name>A0A5K7YXD2_9BACT</name>